<dbReference type="HAMAP" id="MF_00098">
    <property type="entry name" value="Met_tRNA_synth_type1"/>
    <property type="match status" value="1"/>
</dbReference>
<dbReference type="InterPro" id="IPR015413">
    <property type="entry name" value="Methionyl/Leucyl_tRNA_Synth"/>
</dbReference>
<evidence type="ECO:0000256" key="6">
    <source>
        <dbReference type="ARBA" id="ARBA00022598"/>
    </source>
</evidence>
<evidence type="ECO:0000256" key="7">
    <source>
        <dbReference type="ARBA" id="ARBA00022741"/>
    </source>
</evidence>
<feature type="domain" description="Methionyl-tRNA synthetase anticodon-binding" evidence="16">
    <location>
        <begin position="707"/>
        <end position="865"/>
    </location>
</feature>
<keyword evidence="8 13" id="KW-0067">ATP-binding</keyword>
<evidence type="ECO:0000256" key="9">
    <source>
        <dbReference type="ARBA" id="ARBA00022917"/>
    </source>
</evidence>
<dbReference type="PROSITE" id="PS00178">
    <property type="entry name" value="AA_TRNA_LIGASE_I"/>
    <property type="match status" value="1"/>
</dbReference>
<keyword evidence="7 13" id="KW-0547">Nucleotide-binding</keyword>
<evidence type="ECO:0000313" key="17">
    <source>
        <dbReference type="EMBL" id="PAA91399.1"/>
    </source>
</evidence>
<keyword evidence="6 13" id="KW-0436">Ligase</keyword>
<comment type="caution">
    <text evidence="17">The sequence shown here is derived from an EMBL/GenBank/DDBJ whole genome shotgun (WGS) entry which is preliminary data.</text>
</comment>
<evidence type="ECO:0000256" key="3">
    <source>
        <dbReference type="ARBA" id="ARBA00012838"/>
    </source>
</evidence>
<keyword evidence="5" id="KW-0963">Cytoplasm</keyword>
<feature type="compositionally biased region" description="Low complexity" evidence="14">
    <location>
        <begin position="212"/>
        <end position="242"/>
    </location>
</feature>
<comment type="similarity">
    <text evidence="2 13">Belongs to the class-I aminoacyl-tRNA synthetase family.</text>
</comment>
<evidence type="ECO:0000259" key="15">
    <source>
        <dbReference type="Pfam" id="PF09334"/>
    </source>
</evidence>
<reference evidence="17 18" key="1">
    <citation type="submission" date="2017-06" db="EMBL/GenBank/DDBJ databases">
        <title>A platform for efficient transgenesis in Macrostomum lignano, a flatworm model organism for stem cell research.</title>
        <authorList>
            <person name="Berezikov E."/>
        </authorList>
    </citation>
    <scope>NUCLEOTIDE SEQUENCE [LARGE SCALE GENOMIC DNA]</scope>
    <source>
        <strain evidence="17">DV1</strain>
        <tissue evidence="17">Whole organism</tissue>
    </source>
</reference>
<evidence type="ECO:0000256" key="14">
    <source>
        <dbReference type="SAM" id="MobiDB-lite"/>
    </source>
</evidence>
<dbReference type="STRING" id="282301.A0A267H1J0"/>
<evidence type="ECO:0000256" key="4">
    <source>
        <dbReference type="ARBA" id="ARBA00018335"/>
    </source>
</evidence>
<dbReference type="AlphaFoldDB" id="A0A267H1J0"/>
<comment type="catalytic activity">
    <reaction evidence="12">
        <text>tRNA(Met) + L-methionine + ATP = L-methionyl-tRNA(Met) + AMP + diphosphate</text>
        <dbReference type="Rhea" id="RHEA:13481"/>
        <dbReference type="Rhea" id="RHEA-COMP:9667"/>
        <dbReference type="Rhea" id="RHEA-COMP:9698"/>
        <dbReference type="ChEBI" id="CHEBI:30616"/>
        <dbReference type="ChEBI" id="CHEBI:33019"/>
        <dbReference type="ChEBI" id="CHEBI:57844"/>
        <dbReference type="ChEBI" id="CHEBI:78442"/>
        <dbReference type="ChEBI" id="CHEBI:78530"/>
        <dbReference type="ChEBI" id="CHEBI:456215"/>
        <dbReference type="EC" id="6.1.1.10"/>
    </reaction>
</comment>
<dbReference type="GO" id="GO:0005829">
    <property type="term" value="C:cytosol"/>
    <property type="evidence" value="ECO:0007669"/>
    <property type="project" value="TreeGrafter"/>
</dbReference>
<dbReference type="SUPFAM" id="SSF57770">
    <property type="entry name" value="Methionyl-tRNA synthetase (MetRS), Zn-domain"/>
    <property type="match status" value="1"/>
</dbReference>
<dbReference type="PANTHER" id="PTHR45765">
    <property type="entry name" value="METHIONINE--TRNA LIGASE"/>
    <property type="match status" value="1"/>
</dbReference>
<dbReference type="InterPro" id="IPR033911">
    <property type="entry name" value="MetRS_core"/>
</dbReference>
<keyword evidence="10 13" id="KW-0030">Aminoacyl-tRNA synthetase</keyword>
<feature type="non-terminal residue" evidence="17">
    <location>
        <position position="1"/>
    </location>
</feature>
<dbReference type="GO" id="GO:0017101">
    <property type="term" value="C:aminoacyl-tRNA synthetase multienzyme complex"/>
    <property type="evidence" value="ECO:0007669"/>
    <property type="project" value="TreeGrafter"/>
</dbReference>
<dbReference type="EMBL" id="NIVC01000089">
    <property type="protein sequence ID" value="PAA91399.1"/>
    <property type="molecule type" value="Genomic_DNA"/>
</dbReference>
<evidence type="ECO:0000256" key="8">
    <source>
        <dbReference type="ARBA" id="ARBA00022840"/>
    </source>
</evidence>
<keyword evidence="18" id="KW-1185">Reference proteome</keyword>
<proteinExistence type="inferred from homology"/>
<dbReference type="InterPro" id="IPR001412">
    <property type="entry name" value="aa-tRNA-synth_I_CS"/>
</dbReference>
<evidence type="ECO:0000256" key="13">
    <source>
        <dbReference type="RuleBase" id="RU363039"/>
    </source>
</evidence>
<dbReference type="GO" id="GO:0006431">
    <property type="term" value="P:methionyl-tRNA aminoacylation"/>
    <property type="evidence" value="ECO:0007669"/>
    <property type="project" value="InterPro"/>
</dbReference>
<dbReference type="Gene3D" id="3.40.50.620">
    <property type="entry name" value="HUPs"/>
    <property type="match status" value="1"/>
</dbReference>
<dbReference type="InterPro" id="IPR029038">
    <property type="entry name" value="MetRS_Zn"/>
</dbReference>
<keyword evidence="9 13" id="KW-0648">Protein biosynthesis</keyword>
<dbReference type="FunFam" id="2.20.28.20:FF:000001">
    <property type="entry name" value="Methionine--tRNA ligase"/>
    <property type="match status" value="1"/>
</dbReference>
<dbReference type="GO" id="GO:0005524">
    <property type="term" value="F:ATP binding"/>
    <property type="evidence" value="ECO:0007669"/>
    <property type="project" value="UniProtKB-KW"/>
</dbReference>
<evidence type="ECO:0000256" key="12">
    <source>
        <dbReference type="ARBA" id="ARBA00047364"/>
    </source>
</evidence>
<accession>A0A267H1J0</accession>
<evidence type="ECO:0000259" key="16">
    <source>
        <dbReference type="Pfam" id="PF19303"/>
    </source>
</evidence>
<feature type="region of interest" description="Disordered" evidence="14">
    <location>
        <begin position="206"/>
        <end position="252"/>
    </location>
</feature>
<dbReference type="NCBIfam" id="TIGR00398">
    <property type="entry name" value="metG"/>
    <property type="match status" value="1"/>
</dbReference>
<evidence type="ECO:0000256" key="11">
    <source>
        <dbReference type="ARBA" id="ARBA00030904"/>
    </source>
</evidence>
<evidence type="ECO:0000256" key="2">
    <source>
        <dbReference type="ARBA" id="ARBA00005594"/>
    </source>
</evidence>
<name>A0A267H1J0_9PLAT</name>
<dbReference type="Pfam" id="PF09334">
    <property type="entry name" value="tRNA-synt_1g"/>
    <property type="match status" value="1"/>
</dbReference>
<gene>
    <name evidence="17" type="ORF">BOX15_Mlig033525g2</name>
</gene>
<comment type="subcellular location">
    <subcellularLocation>
        <location evidence="1">Cytoplasm</location>
    </subcellularLocation>
</comment>
<feature type="domain" description="Methionyl/Leucyl tRNA synthetase" evidence="15">
    <location>
        <begin position="297"/>
        <end position="688"/>
    </location>
</feature>
<evidence type="ECO:0000256" key="1">
    <source>
        <dbReference type="ARBA" id="ARBA00004496"/>
    </source>
</evidence>
<evidence type="ECO:0000313" key="18">
    <source>
        <dbReference type="Proteomes" id="UP000215902"/>
    </source>
</evidence>
<dbReference type="Gene3D" id="1.20.1050.10">
    <property type="match status" value="1"/>
</dbReference>
<dbReference type="Gene3D" id="1.10.730.10">
    <property type="entry name" value="Isoleucyl-tRNA Synthetase, Domain 1"/>
    <property type="match status" value="1"/>
</dbReference>
<dbReference type="PRINTS" id="PR01041">
    <property type="entry name" value="TRNASYNTHMET"/>
</dbReference>
<dbReference type="PANTHER" id="PTHR45765:SF1">
    <property type="entry name" value="METHIONINE--TRNA LIGASE, CYTOPLASMIC"/>
    <property type="match status" value="1"/>
</dbReference>
<dbReference type="Proteomes" id="UP000215902">
    <property type="component" value="Unassembled WGS sequence"/>
</dbReference>
<evidence type="ECO:0000256" key="10">
    <source>
        <dbReference type="ARBA" id="ARBA00023146"/>
    </source>
</evidence>
<dbReference type="GO" id="GO:0004825">
    <property type="term" value="F:methionine-tRNA ligase activity"/>
    <property type="evidence" value="ECO:0007669"/>
    <property type="project" value="UniProtKB-EC"/>
</dbReference>
<dbReference type="InterPro" id="IPR014729">
    <property type="entry name" value="Rossmann-like_a/b/a_fold"/>
</dbReference>
<dbReference type="CDD" id="cd07957">
    <property type="entry name" value="Anticodon_Ia_Met"/>
    <property type="match status" value="1"/>
</dbReference>
<sequence length="870" mass="97124">TLPVKVEMCEQLKVKLASLLAEGCNSSQSGSRQQLRSSNAIVCQTLGERPLKGSLAELLELEACHLRPALHQHLLQHQQQQPSKALQSALTALESYLEKQQQKQKKQQQQAQIFLSGSCDKPGAADVVLWSSLSPLLLPPASPLSAALTKSFPRLAGWFGHVASSRPDFVALAGETATASAAEEARTPGLWVNACAEPAFGCLREPAPLPPTSTTAAAAGQQQQQKQPQKQKSNQQKQQQQKQPDEQQDELPYPEATQEELMLCRDAFLTDNPLRPFPAKGGRASPVLPVAGQRNLLVTSALPYVNNVPHLGNIIGCVLSADVYARFHRQRGVNVLYISGTDEYGTATETKALAESVTPQQICDKYHRIHADIYRWFGIDFDYFGRTTTEQQTSIAQDIFWRLHRAGHVMRDSVSQLYCAKCEKFLADRFVEGTCPLCQYADCRGDQCDKCGRLINAVELVNPRCKVCSAAPTVRSSEHLFLDLPRLQPQLLAHLESVMDAPDSQWTDNAKHITRSWIKIGLQPRCISRDLKWGTPVPLEGYTDKVFYVWFDAPIGYVSITANYTKDWEQWWKRPDEVTLVQFMAKDNVPFHSVIFPSCCLGAADNYTMVRHLVATEYLNYEDGKFSKSRGVGVFGNDVQATGIEADVWRFYLLYVRPESQDSSFSWEDLMLKNNSELLNNLGNFINRPLQFLKKYFDAKVPEISLSQEDLRFLHAVNHELQIYIDSLEKAKLRDGLRRVLNISRYGNQYMQLNKPWAQLSNKDTAARAASVVALAANVACLLGALLQPYMPSVAIRVAQQCGCLPTKSAQQPQAEFGDRPPLLPIQHPMRRLLPAGHRIGEPSPLFAKVQRDQVDAMRAKFGGNGARGE</sequence>
<protein>
    <recommendedName>
        <fullName evidence="4">Methionine--tRNA ligase, cytoplasmic</fullName>
        <ecNumber evidence="3">6.1.1.10</ecNumber>
    </recommendedName>
    <alternativeName>
        <fullName evidence="11">Methionyl-tRNA synthetase</fullName>
    </alternativeName>
</protein>
<dbReference type="Gene3D" id="2.20.28.20">
    <property type="entry name" value="Methionyl-tRNA synthetase, Zn-domain"/>
    <property type="match status" value="1"/>
</dbReference>
<dbReference type="OrthoDB" id="5844513at2759"/>
<dbReference type="InterPro" id="IPR041872">
    <property type="entry name" value="Anticodon_Met"/>
</dbReference>
<dbReference type="InterPro" id="IPR023458">
    <property type="entry name" value="Met-tRNA_ligase_1"/>
</dbReference>
<organism evidence="17 18">
    <name type="scientific">Macrostomum lignano</name>
    <dbReference type="NCBI Taxonomy" id="282301"/>
    <lineage>
        <taxon>Eukaryota</taxon>
        <taxon>Metazoa</taxon>
        <taxon>Spiralia</taxon>
        <taxon>Lophotrochozoa</taxon>
        <taxon>Platyhelminthes</taxon>
        <taxon>Rhabditophora</taxon>
        <taxon>Macrostomorpha</taxon>
        <taxon>Macrostomida</taxon>
        <taxon>Macrostomidae</taxon>
        <taxon>Macrostomum</taxon>
    </lineage>
</organism>
<evidence type="ECO:0000256" key="5">
    <source>
        <dbReference type="ARBA" id="ARBA00022490"/>
    </source>
</evidence>
<dbReference type="EC" id="6.1.1.10" evidence="3"/>
<dbReference type="Pfam" id="PF19303">
    <property type="entry name" value="Anticodon_3"/>
    <property type="match status" value="1"/>
</dbReference>
<dbReference type="SUPFAM" id="SSF47323">
    <property type="entry name" value="Anticodon-binding domain of a subclass of class I aminoacyl-tRNA synthetases"/>
    <property type="match status" value="1"/>
</dbReference>
<dbReference type="InterPro" id="IPR009080">
    <property type="entry name" value="tRNAsynth_Ia_anticodon-bd"/>
</dbReference>
<dbReference type="CDD" id="cd00814">
    <property type="entry name" value="MetRS_core"/>
    <property type="match status" value="1"/>
</dbReference>
<dbReference type="SUPFAM" id="SSF52374">
    <property type="entry name" value="Nucleotidylyl transferase"/>
    <property type="match status" value="1"/>
</dbReference>
<dbReference type="InterPro" id="IPR014758">
    <property type="entry name" value="Met-tRNA_synth"/>
</dbReference>